<evidence type="ECO:0000313" key="3">
    <source>
        <dbReference type="EMBL" id="OOY35198.1"/>
    </source>
</evidence>
<dbReference type="EMBL" id="MPNX01000006">
    <property type="protein sequence ID" value="OOY35198.1"/>
    <property type="molecule type" value="Genomic_DNA"/>
</dbReference>
<feature type="region of interest" description="Disordered" evidence="1">
    <location>
        <begin position="490"/>
        <end position="514"/>
    </location>
</feature>
<dbReference type="Proteomes" id="UP000190962">
    <property type="component" value="Unassembled WGS sequence"/>
</dbReference>
<accession>A0A1T2E2T7</accession>
<keyword evidence="2" id="KW-0812">Transmembrane</keyword>
<feature type="region of interest" description="Disordered" evidence="1">
    <location>
        <begin position="162"/>
        <end position="276"/>
    </location>
</feature>
<sequence>MIMHSSDQNAILRVQFNRVVCSFYTVLTHFSWSIFVPLVVTAALACQVVLSDEIDTAGSALLPPLEDPPPITFQPEISTDGSIRLPDENDFQQGDYSVFSRWPSEEWWDEAETEYVTPLFSVGSFAEEAERMNSDGPRAGLIRMMLFDETLIPKMRYVAEEQPDNEEPGNEEQPYYLDPGNPAGWGEGETANDGDMVPVPSGPVATDLTPELGPPIRTDNESAEDAPQGSSGNEASLPIGSTYDTEKLQPQVADGPVKDTPTGSSGNDVPLPMITSHDSVNQHPIIQDYMNKITAAVEAAKDAIKTCEEEVYRGNVAEAKEQTEVLPIIMWRMTDEEASLQQHHLEFAKVTAQSLLESIPAYPEPCESNDVWYPELEYVADQYRIAMRLRIWAHYVCNLAAQHKFVDDFSALERAMDQMRGVAQILTTFKLRDATGPSHDANNDLHANLVWWIDWVHKPYEQVGVHVYTKLKYGPSSSPDSLCTSPDAVWGTDAPTPDSPVMEAREPVMSSRKWRATQYEGKRPIPLPKKVREAALDAGLSIPPYAELHQE</sequence>
<protein>
    <submittedName>
        <fullName evidence="3">Uncharacterized protein</fullName>
    </submittedName>
</protein>
<gene>
    <name evidence="3" type="ORF">BOV88_05605</name>
</gene>
<evidence type="ECO:0000256" key="2">
    <source>
        <dbReference type="SAM" id="Phobius"/>
    </source>
</evidence>
<reference evidence="3 4" key="1">
    <citation type="submission" date="2016-11" db="EMBL/GenBank/DDBJ databases">
        <title>Mixed transmission modes and dynamic genome evolution in an obligate animal-bacterial symbiosis.</title>
        <authorList>
            <person name="Russell S.L."/>
            <person name="Corbett-Detig R.B."/>
            <person name="Cavanaugh C.M."/>
        </authorList>
    </citation>
    <scope>NUCLEOTIDE SEQUENCE [LARGE SCALE GENOMIC DNA]</scope>
    <source>
        <strain evidence="3">MA-KB16</strain>
    </source>
</reference>
<organism evidence="3 4">
    <name type="scientific">Solemya velum gill symbiont</name>
    <dbReference type="NCBI Taxonomy" id="2340"/>
    <lineage>
        <taxon>Bacteria</taxon>
        <taxon>Pseudomonadati</taxon>
        <taxon>Pseudomonadota</taxon>
        <taxon>Gammaproteobacteria</taxon>
        <taxon>sulfur-oxidizing symbionts</taxon>
    </lineage>
</organism>
<dbReference type="AlphaFoldDB" id="A0A1T2E2T7"/>
<comment type="caution">
    <text evidence="3">The sequence shown here is derived from an EMBL/GenBank/DDBJ whole genome shotgun (WGS) entry which is preliminary data.</text>
</comment>
<proteinExistence type="predicted"/>
<keyword evidence="2" id="KW-1133">Transmembrane helix</keyword>
<keyword evidence="2" id="KW-0472">Membrane</keyword>
<evidence type="ECO:0000313" key="4">
    <source>
        <dbReference type="Proteomes" id="UP000190962"/>
    </source>
</evidence>
<feature type="transmembrane region" description="Helical" evidence="2">
    <location>
        <begin position="21"/>
        <end position="45"/>
    </location>
</feature>
<evidence type="ECO:0000256" key="1">
    <source>
        <dbReference type="SAM" id="MobiDB-lite"/>
    </source>
</evidence>
<name>A0A1T2E2T7_SOVGS</name>